<reference evidence="1" key="1">
    <citation type="submission" date="2021-05" db="EMBL/GenBank/DDBJ databases">
        <authorList>
            <person name="Tigano A."/>
        </authorList>
    </citation>
    <scope>NUCLEOTIDE SEQUENCE</scope>
</reference>
<dbReference type="Proteomes" id="UP000677803">
    <property type="component" value="Unassembled WGS sequence"/>
</dbReference>
<dbReference type="EMBL" id="CAJRST010012224">
    <property type="protein sequence ID" value="CAG5927893.1"/>
    <property type="molecule type" value="Genomic_DNA"/>
</dbReference>
<dbReference type="AlphaFoldDB" id="A0A8S4BCR0"/>
<name>A0A8S4BCR0_9TELE</name>
<protein>
    <submittedName>
        <fullName evidence="1">(Atlantic silverside) hypothetical protein</fullName>
    </submittedName>
</protein>
<dbReference type="PANTHER" id="PTHR17609:SF3">
    <property type="entry name" value="SAP DOMAIN-CONTAINING PROTEIN"/>
    <property type="match status" value="1"/>
</dbReference>
<dbReference type="OrthoDB" id="8187670at2759"/>
<dbReference type="SUPFAM" id="SSF54001">
    <property type="entry name" value="Cysteine proteinases"/>
    <property type="match status" value="1"/>
</dbReference>
<organism evidence="1 2">
    <name type="scientific">Menidia menidia</name>
    <name type="common">Atlantic silverside</name>
    <dbReference type="NCBI Taxonomy" id="238744"/>
    <lineage>
        <taxon>Eukaryota</taxon>
        <taxon>Metazoa</taxon>
        <taxon>Chordata</taxon>
        <taxon>Craniata</taxon>
        <taxon>Vertebrata</taxon>
        <taxon>Euteleostomi</taxon>
        <taxon>Actinopterygii</taxon>
        <taxon>Neopterygii</taxon>
        <taxon>Teleostei</taxon>
        <taxon>Neoteleostei</taxon>
        <taxon>Acanthomorphata</taxon>
        <taxon>Ovalentaria</taxon>
        <taxon>Atherinomorphae</taxon>
        <taxon>Atheriniformes</taxon>
        <taxon>Atherinopsidae</taxon>
        <taxon>Menidiinae</taxon>
        <taxon>Menidia</taxon>
    </lineage>
</organism>
<comment type="caution">
    <text evidence="1">The sequence shown here is derived from an EMBL/GenBank/DDBJ whole genome shotgun (WGS) entry which is preliminary data.</text>
</comment>
<dbReference type="InterPro" id="IPR039598">
    <property type="entry name" value="HMGXB3"/>
</dbReference>
<sequence length="249" mass="28172">MELSPEICGWVNSQTAEQLFSGMRRNNNFLNMMTPSSHVFLMRNILHHYNCFKNAAVMDNLKKSLGQEVTLNSYGQAVLGMHAMWASLCGSHDCCIDIGKAIMLLSYVLDTDKPPNEILVRCSNSCLTRSDFQTLGLQQQMDSTIGNACFRMIQKIAVSKVPYDLLKFLFKFAMKLRLCLNQGKNIHIVDLYVCPTWLPPINNDPMESIPSQAHQLDAIVIPLWTPGHYQICGFPRQLFGLDCGIFMIM</sequence>
<gene>
    <name evidence="1" type="ORF">MMEN_LOCUS11574</name>
</gene>
<accession>A0A8S4BCR0</accession>
<dbReference type="InterPro" id="IPR038765">
    <property type="entry name" value="Papain-like_cys_pep_sf"/>
</dbReference>
<evidence type="ECO:0000313" key="2">
    <source>
        <dbReference type="Proteomes" id="UP000677803"/>
    </source>
</evidence>
<dbReference type="PANTHER" id="PTHR17609">
    <property type="entry name" value="HMG DOMAIN-CONTAINING PROTEIN 3"/>
    <property type="match status" value="1"/>
</dbReference>
<feature type="non-terminal residue" evidence="1">
    <location>
        <position position="249"/>
    </location>
</feature>
<evidence type="ECO:0000313" key="1">
    <source>
        <dbReference type="EMBL" id="CAG5927893.1"/>
    </source>
</evidence>
<keyword evidence="2" id="KW-1185">Reference proteome</keyword>
<proteinExistence type="predicted"/>